<dbReference type="InterPro" id="IPR023073">
    <property type="entry name" value="DnaE2"/>
</dbReference>
<evidence type="ECO:0000259" key="19">
    <source>
        <dbReference type="Pfam" id="PF17657"/>
    </source>
</evidence>
<evidence type="ECO:0000256" key="3">
    <source>
        <dbReference type="ARBA" id="ARBA00012417"/>
    </source>
</evidence>
<feature type="domain" description="PHP" evidence="16">
    <location>
        <begin position="64"/>
        <end position="170"/>
    </location>
</feature>
<accession>A0A9D1RPK7</accession>
<keyword evidence="10 13" id="KW-0239">DNA-directed DNA polymerase</keyword>
<evidence type="ECO:0000259" key="17">
    <source>
        <dbReference type="Pfam" id="PF07733"/>
    </source>
</evidence>
<dbReference type="NCBIfam" id="NF004225">
    <property type="entry name" value="PRK05672.1"/>
    <property type="match status" value="1"/>
</dbReference>
<evidence type="ECO:0000256" key="6">
    <source>
        <dbReference type="ARBA" id="ARBA00022679"/>
    </source>
</evidence>
<gene>
    <name evidence="13" type="primary">dnaE2</name>
    <name evidence="20" type="ORF">H9870_07070</name>
</gene>
<dbReference type="Pfam" id="PF01336">
    <property type="entry name" value="tRNA_anti-codon"/>
    <property type="match status" value="1"/>
</dbReference>
<keyword evidence="7 13" id="KW-0548">Nucleotidyltransferase</keyword>
<feature type="domain" description="DNA polymerase helix-hairpin-helix motif" evidence="18">
    <location>
        <begin position="820"/>
        <end position="906"/>
    </location>
</feature>
<dbReference type="GO" id="GO:0005737">
    <property type="term" value="C:cytoplasm"/>
    <property type="evidence" value="ECO:0007669"/>
    <property type="project" value="UniProtKB-SubCell"/>
</dbReference>
<dbReference type="Proteomes" id="UP000824190">
    <property type="component" value="Unassembled WGS sequence"/>
</dbReference>
<dbReference type="PANTHER" id="PTHR32294:SF4">
    <property type="entry name" value="ERROR-PRONE DNA POLYMERASE"/>
    <property type="match status" value="1"/>
</dbReference>
<comment type="catalytic activity">
    <reaction evidence="12 13">
        <text>DNA(n) + a 2'-deoxyribonucleoside 5'-triphosphate = DNA(n+1) + diphosphate</text>
        <dbReference type="Rhea" id="RHEA:22508"/>
        <dbReference type="Rhea" id="RHEA-COMP:17339"/>
        <dbReference type="Rhea" id="RHEA-COMP:17340"/>
        <dbReference type="ChEBI" id="CHEBI:33019"/>
        <dbReference type="ChEBI" id="CHEBI:61560"/>
        <dbReference type="ChEBI" id="CHEBI:173112"/>
        <dbReference type="EC" id="2.7.7.7"/>
    </reaction>
</comment>
<keyword evidence="5 13" id="KW-0963">Cytoplasm</keyword>
<protein>
    <recommendedName>
        <fullName evidence="4 13">Error-prone DNA polymerase</fullName>
        <ecNumber evidence="3 13">2.7.7.7</ecNumber>
    </recommendedName>
</protein>
<dbReference type="CDD" id="cd07431">
    <property type="entry name" value="PHP_PolIIIA"/>
    <property type="match status" value="1"/>
</dbReference>
<dbReference type="CDD" id="cd04485">
    <property type="entry name" value="DnaE_OBF"/>
    <property type="match status" value="1"/>
</dbReference>
<dbReference type="Gene3D" id="1.10.150.870">
    <property type="match status" value="1"/>
</dbReference>
<keyword evidence="11 13" id="KW-0234">DNA repair</keyword>
<dbReference type="GO" id="GO:0008408">
    <property type="term" value="F:3'-5' exonuclease activity"/>
    <property type="evidence" value="ECO:0007669"/>
    <property type="project" value="InterPro"/>
</dbReference>
<dbReference type="Gene3D" id="3.20.20.140">
    <property type="entry name" value="Metal-dependent hydrolases"/>
    <property type="match status" value="1"/>
</dbReference>
<dbReference type="GO" id="GO:0003887">
    <property type="term" value="F:DNA-directed DNA polymerase activity"/>
    <property type="evidence" value="ECO:0007669"/>
    <property type="project" value="UniProtKB-UniRule"/>
</dbReference>
<dbReference type="EC" id="2.7.7.7" evidence="3 13"/>
<evidence type="ECO:0000256" key="10">
    <source>
        <dbReference type="ARBA" id="ARBA00022932"/>
    </source>
</evidence>
<dbReference type="InterPro" id="IPR029460">
    <property type="entry name" value="DNAPol_HHH"/>
</dbReference>
<evidence type="ECO:0000313" key="21">
    <source>
        <dbReference type="Proteomes" id="UP000824190"/>
    </source>
</evidence>
<dbReference type="PANTHER" id="PTHR32294">
    <property type="entry name" value="DNA POLYMERASE III SUBUNIT ALPHA"/>
    <property type="match status" value="1"/>
</dbReference>
<feature type="domain" description="Bacterial DNA polymerase III alpha subunit NTPase" evidence="17">
    <location>
        <begin position="342"/>
        <end position="507"/>
    </location>
</feature>
<dbReference type="InterPro" id="IPR011708">
    <property type="entry name" value="DNA_pol3_alpha_NTPase_dom"/>
</dbReference>
<evidence type="ECO:0000256" key="1">
    <source>
        <dbReference type="ARBA" id="ARBA00004496"/>
    </source>
</evidence>
<feature type="compositionally biased region" description="Low complexity" evidence="14">
    <location>
        <begin position="42"/>
        <end position="54"/>
    </location>
</feature>
<evidence type="ECO:0000256" key="8">
    <source>
        <dbReference type="ARBA" id="ARBA00022705"/>
    </source>
</evidence>
<dbReference type="GO" id="GO:0006281">
    <property type="term" value="P:DNA repair"/>
    <property type="evidence" value="ECO:0007669"/>
    <property type="project" value="UniProtKB-UniRule"/>
</dbReference>
<reference evidence="20" key="1">
    <citation type="journal article" date="2021" name="PeerJ">
        <title>Extensive microbial diversity within the chicken gut microbiome revealed by metagenomics and culture.</title>
        <authorList>
            <person name="Gilroy R."/>
            <person name="Ravi A."/>
            <person name="Getino M."/>
            <person name="Pursley I."/>
            <person name="Horton D.L."/>
            <person name="Alikhan N.F."/>
            <person name="Baker D."/>
            <person name="Gharbi K."/>
            <person name="Hall N."/>
            <person name="Watson M."/>
            <person name="Adriaenssens E.M."/>
            <person name="Foster-Nyarko E."/>
            <person name="Jarju S."/>
            <person name="Secka A."/>
            <person name="Antonio M."/>
            <person name="Oren A."/>
            <person name="Chaudhuri R.R."/>
            <person name="La Ragione R."/>
            <person name="Hildebrand F."/>
            <person name="Pallen M.J."/>
        </authorList>
    </citation>
    <scope>NUCLEOTIDE SEQUENCE</scope>
    <source>
        <strain evidence="20">CHK32-1732</strain>
    </source>
</reference>
<dbReference type="Pfam" id="PF17657">
    <property type="entry name" value="DNA_pol3_finger"/>
    <property type="match status" value="1"/>
</dbReference>
<evidence type="ECO:0000256" key="2">
    <source>
        <dbReference type="ARBA" id="ARBA00007391"/>
    </source>
</evidence>
<dbReference type="GO" id="GO:0006260">
    <property type="term" value="P:DNA replication"/>
    <property type="evidence" value="ECO:0007669"/>
    <property type="project" value="UniProtKB-KW"/>
</dbReference>
<dbReference type="AlphaFoldDB" id="A0A9D1RPK7"/>
<dbReference type="Pfam" id="PF02811">
    <property type="entry name" value="PHP"/>
    <property type="match status" value="1"/>
</dbReference>
<proteinExistence type="inferred from homology"/>
<evidence type="ECO:0000313" key="20">
    <source>
        <dbReference type="EMBL" id="HIW91404.1"/>
    </source>
</evidence>
<evidence type="ECO:0000256" key="13">
    <source>
        <dbReference type="HAMAP-Rule" id="MF_01902"/>
    </source>
</evidence>
<dbReference type="InterPro" id="IPR004365">
    <property type="entry name" value="NA-bd_OB_tRNA"/>
</dbReference>
<reference evidence="20" key="2">
    <citation type="submission" date="2021-04" db="EMBL/GenBank/DDBJ databases">
        <authorList>
            <person name="Gilroy R."/>
        </authorList>
    </citation>
    <scope>NUCLEOTIDE SEQUENCE</scope>
    <source>
        <strain evidence="20">CHK32-1732</strain>
    </source>
</reference>
<evidence type="ECO:0000256" key="11">
    <source>
        <dbReference type="ARBA" id="ARBA00023204"/>
    </source>
</evidence>
<evidence type="ECO:0000259" key="16">
    <source>
        <dbReference type="Pfam" id="PF02811"/>
    </source>
</evidence>
<evidence type="ECO:0000256" key="7">
    <source>
        <dbReference type="ARBA" id="ARBA00022695"/>
    </source>
</evidence>
<keyword evidence="8 13" id="KW-0235">DNA replication</keyword>
<keyword evidence="6 13" id="KW-0808">Transferase</keyword>
<feature type="domain" description="DNA polymerase III alpha subunit finger" evidence="19">
    <location>
        <begin position="580"/>
        <end position="744"/>
    </location>
</feature>
<evidence type="ECO:0000256" key="4">
    <source>
        <dbReference type="ARBA" id="ARBA00017273"/>
    </source>
</evidence>
<evidence type="ECO:0000256" key="12">
    <source>
        <dbReference type="ARBA" id="ARBA00049244"/>
    </source>
</evidence>
<feature type="domain" description="Bacterial DNA polymerase III alpha subunit NTPase" evidence="17">
    <location>
        <begin position="512"/>
        <end position="577"/>
    </location>
</feature>
<dbReference type="GO" id="GO:0003676">
    <property type="term" value="F:nucleic acid binding"/>
    <property type="evidence" value="ECO:0007669"/>
    <property type="project" value="InterPro"/>
</dbReference>
<dbReference type="HAMAP" id="MF_01902">
    <property type="entry name" value="DNApol_error_prone"/>
    <property type="match status" value="1"/>
</dbReference>
<comment type="subcellular location">
    <subcellularLocation>
        <location evidence="1 13">Cytoplasm</location>
    </subcellularLocation>
</comment>
<organism evidence="20 21">
    <name type="scientific">Candidatus Corynebacterium avicola</name>
    <dbReference type="NCBI Taxonomy" id="2838527"/>
    <lineage>
        <taxon>Bacteria</taxon>
        <taxon>Bacillati</taxon>
        <taxon>Actinomycetota</taxon>
        <taxon>Actinomycetes</taxon>
        <taxon>Mycobacteriales</taxon>
        <taxon>Corynebacteriaceae</taxon>
        <taxon>Corynebacterium</taxon>
    </lineage>
</organism>
<sequence>MFSNGGALSWSRLERILSGVDTGALHAVGVGEGGRETSWQDAPATPSSPAVPATPASTVRFAELHAAGSYNFLRGASEPEEYIAAASGLGLVAVAVVDRDGLYGAARLATAAAEAQAEQGVSGQAPATVFGTELSVDGLDEPPLTVLCRGQEGYRRLSRVITAARMEDVDKDTASYPPLAELADAADGTWYVLVDHHRVSRASDVITTFGAENCLVELSLTASPADVDRNAALHDLAETHGLTEIVTTAATCATPAQARLAGAKAALHDRHDVTTAAPRTHPLGGAWLRSGDEMADLAGDCDWLRAAVDTTVRIAEECSFTLNLVAPNLPHADVPDGHTEMSWLRELTRRGAEERYGPRADAARAWEVIEHELGIIENLGFPGYFLIVHDIVDFCRRSDIFCQGRGSAANSAVCYALGITNVDAVASDLLFERFLSPERDGPPDIDLDIESTRREEAIQYVYNHYGRDNAAQVANVITYRRKGALRDAARALGHDPGRVDAWSRRLEDPPESVVTLAAMLEGQPRHLGIHSGGMVICDRAIADVVPTEWARMENRSVVQWDKDDCAAVGLVKFDLLGLGMLEALHHCVDLVEETTGTRTELWQIPAEDPAVYEMLSAADAVGVFQVESRAQLATLPRLKPRTFYDLVVDVALIRPGPIQGGSVHPYIRRRNGEEEVTYEHPCLEPVLSRTLGIPLFQEQLMQMAVAVAGFAPGEADTLRRAMGSKRSPEKMERMRARFLDGARDLHGIGVDVAERLWDKVVAFASYGFPESHAQSFASLVYFSAWFKCHYPAEFCVALLRAQPMGFYSPQSLVSDARRHGVTILPVDVNSSDVEPCVQDGAIRLGLASVKGLGEDAATDLVAARDRLHRFTGIAELSREAGLTVAQVEAVARAGACDSLGVSRRQAMWAAGIAATERPGMLPGTSSSSTPALPGMSSFELAAADIGTTGVTSDGHPVRLLREQLDALPGPFPVVPASGLKTVEDGRRIRVAGVVTHRQRPMTAGGVTFLGMEDETGLVNVLVSPGLWRARRKVATTARMLVVRGIAQNGSGAVTVVADQLEPLDDHSALASASRDFR</sequence>
<comment type="function">
    <text evidence="13">DNA polymerase involved in damage-induced mutagenesis and translesion synthesis (TLS). It is not the major replicative DNA polymerase.</text>
</comment>
<evidence type="ECO:0000259" key="18">
    <source>
        <dbReference type="Pfam" id="PF14579"/>
    </source>
</evidence>
<evidence type="ECO:0000256" key="9">
    <source>
        <dbReference type="ARBA" id="ARBA00022763"/>
    </source>
</evidence>
<comment type="similarity">
    <text evidence="2 13">Belongs to the DNA polymerase type-C family. DnaE2 subfamily.</text>
</comment>
<feature type="region of interest" description="Disordered" evidence="14">
    <location>
        <begin position="32"/>
        <end position="54"/>
    </location>
</feature>
<dbReference type="EMBL" id="DXGC01000066">
    <property type="protein sequence ID" value="HIW91404.1"/>
    <property type="molecule type" value="Genomic_DNA"/>
</dbReference>
<dbReference type="Pfam" id="PF14579">
    <property type="entry name" value="HHH_6"/>
    <property type="match status" value="1"/>
</dbReference>
<comment type="caution">
    <text evidence="20">The sequence shown here is derived from an EMBL/GenBank/DDBJ whole genome shotgun (WGS) entry which is preliminary data.</text>
</comment>
<feature type="domain" description="OB" evidence="15">
    <location>
        <begin position="988"/>
        <end position="1063"/>
    </location>
</feature>
<dbReference type="InterPro" id="IPR004805">
    <property type="entry name" value="DnaE2/DnaE/PolC"/>
</dbReference>
<evidence type="ECO:0000256" key="14">
    <source>
        <dbReference type="SAM" id="MobiDB-lite"/>
    </source>
</evidence>
<evidence type="ECO:0000256" key="5">
    <source>
        <dbReference type="ARBA" id="ARBA00022490"/>
    </source>
</evidence>
<keyword evidence="9 13" id="KW-0227">DNA damage</keyword>
<name>A0A9D1RPK7_9CORY</name>
<dbReference type="InterPro" id="IPR040982">
    <property type="entry name" value="DNA_pol3_finger"/>
</dbReference>
<dbReference type="InterPro" id="IPR004013">
    <property type="entry name" value="PHP_dom"/>
</dbReference>
<evidence type="ECO:0000259" key="15">
    <source>
        <dbReference type="Pfam" id="PF01336"/>
    </source>
</evidence>
<dbReference type="Pfam" id="PF07733">
    <property type="entry name" value="DNA_pol3_alpha"/>
    <property type="match status" value="2"/>
</dbReference>